<feature type="domain" description="HhH-GPD" evidence="10">
    <location>
        <begin position="42"/>
        <end position="187"/>
    </location>
</feature>
<dbReference type="EMBL" id="BMPF01000001">
    <property type="protein sequence ID" value="GGL21671.1"/>
    <property type="molecule type" value="Genomic_DNA"/>
</dbReference>
<comment type="caution">
    <text evidence="11">The sequence shown here is derived from an EMBL/GenBank/DDBJ whole genome shotgun (WGS) entry which is preliminary data.</text>
</comment>
<dbReference type="Proteomes" id="UP000628840">
    <property type="component" value="Unassembled WGS sequence"/>
</dbReference>
<dbReference type="InterPro" id="IPR011257">
    <property type="entry name" value="DNA_glycosylase"/>
</dbReference>
<dbReference type="GO" id="GO:0000701">
    <property type="term" value="F:purine-specific mismatch base pair DNA N-glycosylase activity"/>
    <property type="evidence" value="ECO:0007669"/>
    <property type="project" value="TreeGrafter"/>
</dbReference>
<dbReference type="RefSeq" id="WP_188876534.1">
    <property type="nucleotide sequence ID" value="NZ_BMPF01000001.1"/>
</dbReference>
<organism evidence="11 12">
    <name type="scientific">Halarchaeum grantii</name>
    <dbReference type="NCBI Taxonomy" id="1193105"/>
    <lineage>
        <taxon>Archaea</taxon>
        <taxon>Methanobacteriati</taxon>
        <taxon>Methanobacteriota</taxon>
        <taxon>Stenosarchaea group</taxon>
        <taxon>Halobacteria</taxon>
        <taxon>Halobacteriales</taxon>
        <taxon>Halobacteriaceae</taxon>
    </lineage>
</organism>
<keyword evidence="9" id="KW-0326">Glycosidase</keyword>
<dbReference type="GO" id="GO:0034039">
    <property type="term" value="F:8-oxo-7,8-dihydroguanine DNA N-glycosylase activity"/>
    <property type="evidence" value="ECO:0007669"/>
    <property type="project" value="TreeGrafter"/>
</dbReference>
<dbReference type="SMART" id="SM00478">
    <property type="entry name" value="ENDO3c"/>
    <property type="match status" value="1"/>
</dbReference>
<dbReference type="PIRSF" id="PIRSF001435">
    <property type="entry name" value="Nth"/>
    <property type="match status" value="1"/>
</dbReference>
<dbReference type="GO" id="GO:0006284">
    <property type="term" value="P:base-excision repair"/>
    <property type="evidence" value="ECO:0007669"/>
    <property type="project" value="InterPro"/>
</dbReference>
<evidence type="ECO:0000256" key="6">
    <source>
        <dbReference type="ARBA" id="ARBA00023004"/>
    </source>
</evidence>
<comment type="similarity">
    <text evidence="2">Belongs to the Nth/MutY family.</text>
</comment>
<dbReference type="PANTHER" id="PTHR42944">
    <property type="entry name" value="ADENINE DNA GLYCOSYLASE"/>
    <property type="match status" value="1"/>
</dbReference>
<evidence type="ECO:0000256" key="8">
    <source>
        <dbReference type="ARBA" id="ARBA00023204"/>
    </source>
</evidence>
<keyword evidence="3" id="KW-0479">Metal-binding</keyword>
<reference evidence="11 12" key="1">
    <citation type="journal article" date="2019" name="Int. J. Syst. Evol. Microbiol.">
        <title>The Global Catalogue of Microorganisms (GCM) 10K type strain sequencing project: providing services to taxonomists for standard genome sequencing and annotation.</title>
        <authorList>
            <consortium name="The Broad Institute Genomics Platform"/>
            <consortium name="The Broad Institute Genome Sequencing Center for Infectious Disease"/>
            <person name="Wu L."/>
            <person name="Ma J."/>
        </authorList>
    </citation>
    <scope>NUCLEOTIDE SEQUENCE [LARGE SCALE GENOMIC DNA]</scope>
    <source>
        <strain evidence="11 12">JCM 19585</strain>
    </source>
</reference>
<dbReference type="InterPro" id="IPR023170">
    <property type="entry name" value="HhH_base_excis_C"/>
</dbReference>
<dbReference type="SMART" id="SM00525">
    <property type="entry name" value="FES"/>
    <property type="match status" value="1"/>
</dbReference>
<dbReference type="GO" id="GO:0051539">
    <property type="term" value="F:4 iron, 4 sulfur cluster binding"/>
    <property type="evidence" value="ECO:0007669"/>
    <property type="project" value="InterPro"/>
</dbReference>
<evidence type="ECO:0000256" key="7">
    <source>
        <dbReference type="ARBA" id="ARBA00023014"/>
    </source>
</evidence>
<dbReference type="CDD" id="cd00056">
    <property type="entry name" value="ENDO3c"/>
    <property type="match status" value="1"/>
</dbReference>
<proteinExistence type="inferred from homology"/>
<dbReference type="InterPro" id="IPR044298">
    <property type="entry name" value="MIG/MutY"/>
</dbReference>
<dbReference type="GO" id="GO:0006298">
    <property type="term" value="P:mismatch repair"/>
    <property type="evidence" value="ECO:0007669"/>
    <property type="project" value="TreeGrafter"/>
</dbReference>
<protein>
    <recommendedName>
        <fullName evidence="10">HhH-GPD domain-containing protein</fullName>
    </recommendedName>
</protein>
<evidence type="ECO:0000313" key="12">
    <source>
        <dbReference type="Proteomes" id="UP000628840"/>
    </source>
</evidence>
<dbReference type="GO" id="GO:0035485">
    <property type="term" value="F:adenine/guanine mispair binding"/>
    <property type="evidence" value="ECO:0007669"/>
    <property type="project" value="TreeGrafter"/>
</dbReference>
<evidence type="ECO:0000256" key="5">
    <source>
        <dbReference type="ARBA" id="ARBA00022801"/>
    </source>
</evidence>
<keyword evidence="7" id="KW-0411">Iron-sulfur</keyword>
<dbReference type="GO" id="GO:0032357">
    <property type="term" value="F:oxidized purine DNA binding"/>
    <property type="evidence" value="ECO:0007669"/>
    <property type="project" value="TreeGrafter"/>
</dbReference>
<dbReference type="InterPro" id="IPR003265">
    <property type="entry name" value="HhH-GPD_domain"/>
</dbReference>
<evidence type="ECO:0000256" key="2">
    <source>
        <dbReference type="ARBA" id="ARBA00008343"/>
    </source>
</evidence>
<evidence type="ECO:0000313" key="11">
    <source>
        <dbReference type="EMBL" id="GGL21671.1"/>
    </source>
</evidence>
<accession>A0A830F511</accession>
<keyword evidence="4" id="KW-0227">DNA damage</keyword>
<keyword evidence="12" id="KW-1185">Reference proteome</keyword>
<evidence type="ECO:0000256" key="4">
    <source>
        <dbReference type="ARBA" id="ARBA00022763"/>
    </source>
</evidence>
<name>A0A830F511_9EURY</name>
<keyword evidence="8" id="KW-0234">DNA repair</keyword>
<evidence type="ECO:0000256" key="1">
    <source>
        <dbReference type="ARBA" id="ARBA00001966"/>
    </source>
</evidence>
<gene>
    <name evidence="11" type="ORF">GCM10009037_01230</name>
</gene>
<keyword evidence="5" id="KW-0378">Hydrolase</keyword>
<dbReference type="GO" id="GO:0046872">
    <property type="term" value="F:metal ion binding"/>
    <property type="evidence" value="ECO:0007669"/>
    <property type="project" value="UniProtKB-KW"/>
</dbReference>
<dbReference type="AlphaFoldDB" id="A0A830F511"/>
<evidence type="ECO:0000256" key="9">
    <source>
        <dbReference type="ARBA" id="ARBA00023295"/>
    </source>
</evidence>
<dbReference type="Gene3D" id="1.10.340.30">
    <property type="entry name" value="Hypothetical protein, domain 2"/>
    <property type="match status" value="1"/>
</dbReference>
<comment type="cofactor">
    <cofactor evidence="1">
        <name>[4Fe-4S] cluster</name>
        <dbReference type="ChEBI" id="CHEBI:49883"/>
    </cofactor>
</comment>
<dbReference type="InterPro" id="IPR003651">
    <property type="entry name" value="Endonuclease3_FeS-loop_motif"/>
</dbReference>
<keyword evidence="6" id="KW-0408">Iron</keyword>
<dbReference type="Gene3D" id="1.10.1670.10">
    <property type="entry name" value="Helix-hairpin-Helix base-excision DNA repair enzymes (C-terminal)"/>
    <property type="match status" value="1"/>
</dbReference>
<dbReference type="PANTHER" id="PTHR42944:SF1">
    <property type="entry name" value="ADENINE DNA GLYCOSYLASE"/>
    <property type="match status" value="1"/>
</dbReference>
<dbReference type="SUPFAM" id="SSF48150">
    <property type="entry name" value="DNA-glycosylase"/>
    <property type="match status" value="1"/>
</dbReference>
<evidence type="ECO:0000256" key="3">
    <source>
        <dbReference type="ARBA" id="ARBA00022723"/>
    </source>
</evidence>
<dbReference type="Pfam" id="PF00730">
    <property type="entry name" value="HhH-GPD"/>
    <property type="match status" value="1"/>
</dbReference>
<evidence type="ECO:0000259" key="10">
    <source>
        <dbReference type="SMART" id="SM00478"/>
    </source>
</evidence>
<sequence length="220" mass="24382">MTSTRRVFVERLLDWYDENGRHALPWREDARTAFEILVAEVLLQRTTASAVEGAYVPFVARYPTPACLVAAPSDRLVDAVEPLGLTKRAGHLERCSAQLLERHAGTVPAERTALLSLHGVGEYTARSVLIHAYGERTVAVDTNVRRLVSRFFGVDPDSDALREIAAALAPEDRIGDFLHAMLDFAADVCRAREPRCDSCPLRTGCRRFESGCASRSERSQ</sequence>
<dbReference type="OrthoDB" id="206280at2157"/>